<dbReference type="InterPro" id="IPR022346">
    <property type="entry name" value="T2SS_GspH"/>
</dbReference>
<dbReference type="OrthoDB" id="428628at2"/>
<dbReference type="SUPFAM" id="SSF54523">
    <property type="entry name" value="Pili subunits"/>
    <property type="match status" value="1"/>
</dbReference>
<dbReference type="HOGENOM" id="CLU_102971_0_0_3"/>
<evidence type="ECO:0000256" key="1">
    <source>
        <dbReference type="ARBA" id="ARBA00004377"/>
    </source>
</evidence>
<evidence type="ECO:0000256" key="3">
    <source>
        <dbReference type="ARBA" id="ARBA00022481"/>
    </source>
</evidence>
<dbReference type="Proteomes" id="UP000010473">
    <property type="component" value="Chromosome"/>
</dbReference>
<gene>
    <name evidence="10" type="ordered locus">Sta7437_2725</name>
</gene>
<evidence type="ECO:0000256" key="8">
    <source>
        <dbReference type="SAM" id="Phobius"/>
    </source>
</evidence>
<dbReference type="Pfam" id="PF12019">
    <property type="entry name" value="GspH"/>
    <property type="match status" value="1"/>
</dbReference>
<keyword evidence="3" id="KW-0488">Methylation</keyword>
<dbReference type="KEGG" id="scs:Sta7437_2725"/>
<evidence type="ECO:0000313" key="10">
    <source>
        <dbReference type="EMBL" id="AFZ36250.1"/>
    </source>
</evidence>
<keyword evidence="6 8" id="KW-1133">Transmembrane helix</keyword>
<dbReference type="Gene3D" id="3.30.700.10">
    <property type="entry name" value="Glycoprotein, Type 4 Pilin"/>
    <property type="match status" value="1"/>
</dbReference>
<keyword evidence="5 8" id="KW-0812">Transmembrane</keyword>
<dbReference type="EMBL" id="CP003653">
    <property type="protein sequence ID" value="AFZ36250.1"/>
    <property type="molecule type" value="Genomic_DNA"/>
</dbReference>
<accession>K9XUH1</accession>
<dbReference type="GO" id="GO:0015627">
    <property type="term" value="C:type II protein secretion system complex"/>
    <property type="evidence" value="ECO:0007669"/>
    <property type="project" value="InterPro"/>
</dbReference>
<comment type="subcellular location">
    <subcellularLocation>
        <location evidence="1">Cell inner membrane</location>
        <topology evidence="1">Single-pass membrane protein</topology>
    </subcellularLocation>
</comment>
<dbReference type="RefSeq" id="WP_015193918.1">
    <property type="nucleotide sequence ID" value="NC_019748.1"/>
</dbReference>
<feature type="transmembrane region" description="Helical" evidence="8">
    <location>
        <begin position="20"/>
        <end position="40"/>
    </location>
</feature>
<evidence type="ECO:0000256" key="2">
    <source>
        <dbReference type="ARBA" id="ARBA00022475"/>
    </source>
</evidence>
<dbReference type="AlphaFoldDB" id="K9XUH1"/>
<evidence type="ECO:0000256" key="5">
    <source>
        <dbReference type="ARBA" id="ARBA00022692"/>
    </source>
</evidence>
<dbReference type="InterPro" id="IPR012902">
    <property type="entry name" value="N_methyl_site"/>
</dbReference>
<reference evidence="11" key="1">
    <citation type="journal article" date="2013" name="Proc. Natl. Acad. Sci. U.S.A.">
        <title>Improving the coverage of the cyanobacterial phylum using diversity-driven genome sequencing.</title>
        <authorList>
            <person name="Shih P.M."/>
            <person name="Wu D."/>
            <person name="Latifi A."/>
            <person name="Axen S.D."/>
            <person name="Fewer D.P."/>
            <person name="Talla E."/>
            <person name="Calteau A."/>
            <person name="Cai F."/>
            <person name="Tandeau de Marsac N."/>
            <person name="Rippka R."/>
            <person name="Herdman M."/>
            <person name="Sivonen K."/>
            <person name="Coursin T."/>
            <person name="Laurent T."/>
            <person name="Goodwin L."/>
            <person name="Nolan M."/>
            <person name="Davenport K.W."/>
            <person name="Han C.S."/>
            <person name="Rubin E.M."/>
            <person name="Eisen J.A."/>
            <person name="Woyke T."/>
            <person name="Gugger M."/>
            <person name="Kerfeld C.A."/>
        </authorList>
    </citation>
    <scope>NUCLEOTIDE SEQUENCE [LARGE SCALE GENOMIC DNA]</scope>
    <source>
        <strain evidence="11">ATCC 29371 / PCC 7437</strain>
    </source>
</reference>
<evidence type="ECO:0000259" key="9">
    <source>
        <dbReference type="Pfam" id="PF12019"/>
    </source>
</evidence>
<dbReference type="GO" id="GO:0015628">
    <property type="term" value="P:protein secretion by the type II secretion system"/>
    <property type="evidence" value="ECO:0007669"/>
    <property type="project" value="InterPro"/>
</dbReference>
<evidence type="ECO:0000256" key="7">
    <source>
        <dbReference type="ARBA" id="ARBA00023136"/>
    </source>
</evidence>
<organism evidence="10 11">
    <name type="scientific">Stanieria cyanosphaera (strain ATCC 29371 / PCC 7437)</name>
    <dbReference type="NCBI Taxonomy" id="111780"/>
    <lineage>
        <taxon>Bacteria</taxon>
        <taxon>Bacillati</taxon>
        <taxon>Cyanobacteriota</taxon>
        <taxon>Cyanophyceae</taxon>
        <taxon>Pleurocapsales</taxon>
        <taxon>Dermocarpellaceae</taxon>
        <taxon>Stanieria</taxon>
    </lineage>
</organism>
<keyword evidence="7 8" id="KW-0472">Membrane</keyword>
<evidence type="ECO:0000256" key="6">
    <source>
        <dbReference type="ARBA" id="ARBA00022989"/>
    </source>
</evidence>
<keyword evidence="11" id="KW-1185">Reference proteome</keyword>
<dbReference type="GO" id="GO:0005886">
    <property type="term" value="C:plasma membrane"/>
    <property type="evidence" value="ECO:0007669"/>
    <property type="project" value="UniProtKB-SubCell"/>
</dbReference>
<dbReference type="NCBIfam" id="TIGR02532">
    <property type="entry name" value="IV_pilin_GFxxxE"/>
    <property type="match status" value="1"/>
</dbReference>
<sequence length="168" mass="18145">MQRYNVQNKEQGFTLTEMLVAIILVGILAAIMAPNFLGLLNQNRVKEAQRLVEGALKEAQRQAIRRGKNCTVTIDTTAKTFSSTNNCLLSTRTLNNQVLITANDGNTNIISFTHKGIVSPGKTIVVYNSSSNEKKCVVVSDGLGSLRTGDYTGDISTTLNANSCTTSD</sequence>
<dbReference type="Pfam" id="PF07963">
    <property type="entry name" value="N_methyl"/>
    <property type="match status" value="1"/>
</dbReference>
<name>K9XUH1_STAC7</name>
<evidence type="ECO:0000313" key="11">
    <source>
        <dbReference type="Proteomes" id="UP000010473"/>
    </source>
</evidence>
<evidence type="ECO:0000256" key="4">
    <source>
        <dbReference type="ARBA" id="ARBA00022519"/>
    </source>
</evidence>
<dbReference type="eggNOG" id="COG4970">
    <property type="taxonomic scope" value="Bacteria"/>
</dbReference>
<dbReference type="InterPro" id="IPR045584">
    <property type="entry name" value="Pilin-like"/>
</dbReference>
<keyword evidence="2" id="KW-1003">Cell membrane</keyword>
<proteinExistence type="predicted"/>
<dbReference type="STRING" id="111780.Sta7437_2725"/>
<keyword evidence="4" id="KW-0997">Cell inner membrane</keyword>
<protein>
    <recommendedName>
        <fullName evidence="9">General secretion pathway GspH domain-containing protein</fullName>
    </recommendedName>
</protein>
<feature type="domain" description="General secretion pathway GspH" evidence="9">
    <location>
        <begin position="52"/>
        <end position="140"/>
    </location>
</feature>